<dbReference type="InParanoid" id="K0IIA2"/>
<dbReference type="OrthoDB" id="12335at2157"/>
<dbReference type="EMBL" id="CP002408">
    <property type="protein sequence ID" value="AFU57727.1"/>
    <property type="molecule type" value="Genomic_DNA"/>
</dbReference>
<evidence type="ECO:0000313" key="1">
    <source>
        <dbReference type="EMBL" id="AFU57727.1"/>
    </source>
</evidence>
<dbReference type="RefSeq" id="WP_015018272.1">
    <property type="nucleotide sequence ID" value="NC_018719.1"/>
</dbReference>
<dbReference type="AlphaFoldDB" id="K0IIA2"/>
<dbReference type="HOGENOM" id="CLU_1113903_0_0_2"/>
<evidence type="ECO:0000313" key="2">
    <source>
        <dbReference type="Proteomes" id="UP000008037"/>
    </source>
</evidence>
<name>K0IIA2_NITGG</name>
<gene>
    <name evidence="1" type="ordered locus">Ngar_c07850</name>
</gene>
<dbReference type="BioCyc" id="CNIT1237085:G1324-783-MONOMER"/>
<protein>
    <submittedName>
        <fullName evidence="1">Uncharacterized protein</fullName>
    </submittedName>
</protein>
<dbReference type="KEGG" id="nga:Ngar_c07850"/>
<accession>K0IIA2</accession>
<proteinExistence type="predicted"/>
<sequence length="249" mass="28112">MSSATYRRDLVWFSHAVNEYEILQVANAKKKFAFTDRVIKLDWDNCTVDVAKKLDDGKIRFVIRSKTNRNSDYMGSIPVQLRFMLGVDVDPSEISEPRLEKDYTLSASKRKNLPQSVKEIVHDRWVFDLGSRSQVWEWTRAGSADIRSSVVYGVYEKIRKYLEEAPTPASNNNIFRVEVEKLDDVVPVIYQPAVDSLDNFLREMHCAKSTNPDGSRISRSHCCSITSSCANSGLLTGSIGGLGRSFMGA</sequence>
<organism evidence="1 2">
    <name type="scientific">Nitrososphaera gargensis (strain Ga9.2)</name>
    <dbReference type="NCBI Taxonomy" id="1237085"/>
    <lineage>
        <taxon>Archaea</taxon>
        <taxon>Nitrososphaerota</taxon>
        <taxon>Nitrososphaeria</taxon>
        <taxon>Nitrososphaerales</taxon>
        <taxon>Nitrososphaeraceae</taxon>
        <taxon>Nitrososphaera</taxon>
    </lineage>
</organism>
<keyword evidence="2" id="KW-1185">Reference proteome</keyword>
<dbReference type="Proteomes" id="UP000008037">
    <property type="component" value="Chromosome"/>
</dbReference>
<dbReference type="GeneID" id="13795180"/>
<reference evidence="1 2" key="1">
    <citation type="journal article" date="2012" name="Environ. Microbiol.">
        <title>The genome of the ammonia-oxidizing Candidatus Nitrososphaera gargensis: insights into metabolic versatility and environmental adaptations.</title>
        <authorList>
            <person name="Spang A."/>
            <person name="Poehlein A."/>
            <person name="Offre P."/>
            <person name="Zumbragel S."/>
            <person name="Haider S."/>
            <person name="Rychlik N."/>
            <person name="Nowka B."/>
            <person name="Schmeisser C."/>
            <person name="Lebedeva E.V."/>
            <person name="Rattei T."/>
            <person name="Bohm C."/>
            <person name="Schmid M."/>
            <person name="Galushko A."/>
            <person name="Hatzenpichler R."/>
            <person name="Weinmaier T."/>
            <person name="Daniel R."/>
            <person name="Schleper C."/>
            <person name="Spieck E."/>
            <person name="Streit W."/>
            <person name="Wagner M."/>
        </authorList>
    </citation>
    <scope>NUCLEOTIDE SEQUENCE [LARGE SCALE GENOMIC DNA]</scope>
    <source>
        <strain evidence="2">Ga9.2</strain>
    </source>
</reference>